<evidence type="ECO:0000259" key="3">
    <source>
        <dbReference type="Pfam" id="PF20777"/>
    </source>
</evidence>
<proteinExistence type="predicted"/>
<feature type="region of interest" description="Disordered" evidence="1">
    <location>
        <begin position="713"/>
        <end position="735"/>
    </location>
</feature>
<evidence type="ECO:0000256" key="1">
    <source>
        <dbReference type="SAM" id="MobiDB-lite"/>
    </source>
</evidence>
<keyword evidence="6" id="KW-1185">Reference proteome</keyword>
<reference evidence="6" key="1">
    <citation type="submission" date="2017-12" db="EMBL/GenBank/DDBJ databases">
        <authorList>
            <consortium name="DOE Joint Genome Institute"/>
            <person name="Mondo S.J."/>
            <person name="Kjaerbolling I."/>
            <person name="Vesth T.C."/>
            <person name="Frisvad J.C."/>
            <person name="Nybo J.L."/>
            <person name="Theobald S."/>
            <person name="Kuo A."/>
            <person name="Bowyer P."/>
            <person name="Matsuda Y."/>
            <person name="Lyhne E.K."/>
            <person name="Kogle M.E."/>
            <person name="Clum A."/>
            <person name="Lipzen A."/>
            <person name="Salamov A."/>
            <person name="Ngan C.Y."/>
            <person name="Daum C."/>
            <person name="Chiniquy J."/>
            <person name="Barry K."/>
            <person name="LaButti K."/>
            <person name="Haridas S."/>
            <person name="Simmons B.A."/>
            <person name="Magnuson J.K."/>
            <person name="Mortensen U.H."/>
            <person name="Larsen T.O."/>
            <person name="Grigoriev I.V."/>
            <person name="Baker S.E."/>
            <person name="Andersen M.R."/>
            <person name="Nordberg H.P."/>
            <person name="Cantor M.N."/>
            <person name="Hua S.X."/>
        </authorList>
    </citation>
    <scope>NUCLEOTIDE SEQUENCE [LARGE SCALE GENOMIC DNA]</scope>
    <source>
        <strain evidence="6">IBT 19404</strain>
    </source>
</reference>
<dbReference type="Pfam" id="PF20776">
    <property type="entry name" value="SLS1_N"/>
    <property type="match status" value="1"/>
</dbReference>
<feature type="domain" description="SLS1 C-terminal" evidence="4">
    <location>
        <begin position="413"/>
        <end position="752"/>
    </location>
</feature>
<dbReference type="InterPro" id="IPR048748">
    <property type="entry name" value="SLS1_KH2"/>
</dbReference>
<sequence length="763" mass="84802">MLSRTSKPAAGLLGSRGSPICRKCALPSTVRGREVFLRYQSDSSDRPPRPRSRNDRRPHSEIKSRRRDRSRKVPIEVTALGKPGEVVVLPEQTRRRRQPAPVEQDPKDGTEDSALPFLLEEIDNDDGLEATERIESFRAAYQHGNKLTGADWEDLRKGIQGSFTSQQLSDYLEELSRGVSEFGAGQQSSEGIDAGAWRPGISAFVEIGPVSQEGVANRIATSQGLKGKELLVERILRDYWGLGVIGEPGQLDVRLPAHSLSLLSNAKTFSFGEVASLHEAKIDITHSLGLVRITGNQESCESIREIICDTMARIRYEEVDLYQDKAGVKGNGRIFSADFLSWVGKTYGVSFELGSSNVPVKLYYLAENQSGPDNARRTLNLAIYDAACSPIPFGTYLSASEPAGVYPVDPENSTSWPHRQKEWFRWGMPSTEPSERRVFDTPLFDNHETRLSAELLKLLRRGTPDAFQNSSTAARETVTAAVGKCLFQHKTPFENQQATPSQLGRMALPRIFTTDIPRVPSFLRSLMPLESSRIHRFRLVPSAIHQGIFPQLELEATMKAPLDESHPGLEIAVSSAQAVLSQNSVDYLLPESGLDLRFTRKLTRDISEECSEGRSLDGLRGTLQGLLAKSQGFDDVLLPVFYQITLPNRFLNRTEPGQDANGHTTGEYMFMPVDDIRATRAQQYEFQDQQLSHSYYESGPFLAHHTTDLSLDMDLTGGSESPIPSESSENEGAAPQTLEDKFDSFYSASCSLAFKVDRAWRLL</sequence>
<gene>
    <name evidence="5" type="ORF">BDW42DRAFT_66573</name>
</gene>
<evidence type="ECO:0000313" key="5">
    <source>
        <dbReference type="EMBL" id="PLN83230.1"/>
    </source>
</evidence>
<feature type="domain" description="SLS1 second KH" evidence="3">
    <location>
        <begin position="322"/>
        <end position="382"/>
    </location>
</feature>
<dbReference type="InterPro" id="IPR048400">
    <property type="entry name" value="SLS1_N"/>
</dbReference>
<name>A0A2J5I0Q5_9EURO</name>
<dbReference type="EMBL" id="KZ559520">
    <property type="protein sequence ID" value="PLN83230.1"/>
    <property type="molecule type" value="Genomic_DNA"/>
</dbReference>
<dbReference type="Pfam" id="PF20777">
    <property type="entry name" value="KH_SLS1_2"/>
    <property type="match status" value="1"/>
</dbReference>
<dbReference type="Pfam" id="PF20778">
    <property type="entry name" value="SLS1_C"/>
    <property type="match status" value="1"/>
</dbReference>
<feature type="domain" description="SLS1 N-terminal" evidence="2">
    <location>
        <begin position="128"/>
        <end position="244"/>
    </location>
</feature>
<evidence type="ECO:0000259" key="2">
    <source>
        <dbReference type="Pfam" id="PF20776"/>
    </source>
</evidence>
<feature type="compositionally biased region" description="Basic and acidic residues" evidence="1">
    <location>
        <begin position="43"/>
        <end position="63"/>
    </location>
</feature>
<evidence type="ECO:0000259" key="4">
    <source>
        <dbReference type="Pfam" id="PF20778"/>
    </source>
</evidence>
<feature type="region of interest" description="Disordered" evidence="1">
    <location>
        <begin position="89"/>
        <end position="112"/>
    </location>
</feature>
<dbReference type="InterPro" id="IPR048401">
    <property type="entry name" value="SLS1_C"/>
</dbReference>
<protein>
    <submittedName>
        <fullName evidence="5">Mitochondrial inner-membrane-bound regulator-domain-containing protein</fullName>
    </submittedName>
</protein>
<accession>A0A2J5I0Q5</accession>
<dbReference type="AlphaFoldDB" id="A0A2J5I0Q5"/>
<organism evidence="5 6">
    <name type="scientific">Aspergillus taichungensis</name>
    <dbReference type="NCBI Taxonomy" id="482145"/>
    <lineage>
        <taxon>Eukaryota</taxon>
        <taxon>Fungi</taxon>
        <taxon>Dikarya</taxon>
        <taxon>Ascomycota</taxon>
        <taxon>Pezizomycotina</taxon>
        <taxon>Eurotiomycetes</taxon>
        <taxon>Eurotiomycetidae</taxon>
        <taxon>Eurotiales</taxon>
        <taxon>Aspergillaceae</taxon>
        <taxon>Aspergillus</taxon>
        <taxon>Aspergillus subgen. Circumdati</taxon>
    </lineage>
</organism>
<evidence type="ECO:0000313" key="6">
    <source>
        <dbReference type="Proteomes" id="UP000235023"/>
    </source>
</evidence>
<dbReference type="Proteomes" id="UP000235023">
    <property type="component" value="Unassembled WGS sequence"/>
</dbReference>
<feature type="region of interest" description="Disordered" evidence="1">
    <location>
        <begin position="1"/>
        <end position="75"/>
    </location>
</feature>
<dbReference type="OrthoDB" id="3365224at2759"/>
<feature type="compositionally biased region" description="Low complexity" evidence="1">
    <location>
        <begin position="719"/>
        <end position="731"/>
    </location>
</feature>